<gene>
    <name evidence="1" type="ORF">BDR25DRAFT_350046</name>
</gene>
<name>A0ACB6R999_9PLEO</name>
<evidence type="ECO:0000313" key="2">
    <source>
        <dbReference type="Proteomes" id="UP000799755"/>
    </source>
</evidence>
<accession>A0ACB6R999</accession>
<reference evidence="1" key="1">
    <citation type="journal article" date="2020" name="Stud. Mycol.">
        <title>101 Dothideomycetes genomes: a test case for predicting lifestyles and emergence of pathogens.</title>
        <authorList>
            <person name="Haridas S."/>
            <person name="Albert R."/>
            <person name="Binder M."/>
            <person name="Bloem J."/>
            <person name="Labutti K."/>
            <person name="Salamov A."/>
            <person name="Andreopoulos B."/>
            <person name="Baker S."/>
            <person name="Barry K."/>
            <person name="Bills G."/>
            <person name="Bluhm B."/>
            <person name="Cannon C."/>
            <person name="Castanera R."/>
            <person name="Culley D."/>
            <person name="Daum C."/>
            <person name="Ezra D."/>
            <person name="Gonzalez J."/>
            <person name="Henrissat B."/>
            <person name="Kuo A."/>
            <person name="Liang C."/>
            <person name="Lipzen A."/>
            <person name="Lutzoni F."/>
            <person name="Magnuson J."/>
            <person name="Mondo S."/>
            <person name="Nolan M."/>
            <person name="Ohm R."/>
            <person name="Pangilinan J."/>
            <person name="Park H.-J."/>
            <person name="Ramirez L."/>
            <person name="Alfaro M."/>
            <person name="Sun H."/>
            <person name="Tritt A."/>
            <person name="Yoshinaga Y."/>
            <person name="Zwiers L.-H."/>
            <person name="Turgeon B."/>
            <person name="Goodwin S."/>
            <person name="Spatafora J."/>
            <person name="Crous P."/>
            <person name="Grigoriev I."/>
        </authorList>
    </citation>
    <scope>NUCLEOTIDE SEQUENCE</scope>
    <source>
        <strain evidence="1">ATCC 200398</strain>
    </source>
</reference>
<sequence length="216" mass="23378">MVLELEGNRPFGTNCAKAGSLAKGGDRAKGFLLSTKAVLAQNSPLSVSAIGGSFPILKRATISSIYVNAEVSEFTQFEKIEVPKGTEKAVPTKAPVLPQIFVSLPSMTALKRTVRHTYPHSFMLSRFFTQAASAMDSATVNNESRLMCVNAPSLPTFSCTNTPPQQISRTLQALILVKAENSEAKLGKSESDQKQIGKYKTWTEGCLVGFHYDLVC</sequence>
<proteinExistence type="predicted"/>
<dbReference type="Proteomes" id="UP000799755">
    <property type="component" value="Unassembled WGS sequence"/>
</dbReference>
<keyword evidence="2" id="KW-1185">Reference proteome</keyword>
<organism evidence="1 2">
    <name type="scientific">Lindgomyces ingoldianus</name>
    <dbReference type="NCBI Taxonomy" id="673940"/>
    <lineage>
        <taxon>Eukaryota</taxon>
        <taxon>Fungi</taxon>
        <taxon>Dikarya</taxon>
        <taxon>Ascomycota</taxon>
        <taxon>Pezizomycotina</taxon>
        <taxon>Dothideomycetes</taxon>
        <taxon>Pleosporomycetidae</taxon>
        <taxon>Pleosporales</taxon>
        <taxon>Lindgomycetaceae</taxon>
        <taxon>Lindgomyces</taxon>
    </lineage>
</organism>
<evidence type="ECO:0000313" key="1">
    <source>
        <dbReference type="EMBL" id="KAF2475756.1"/>
    </source>
</evidence>
<protein>
    <submittedName>
        <fullName evidence="1">Uncharacterized protein</fullName>
    </submittedName>
</protein>
<dbReference type="EMBL" id="MU003495">
    <property type="protein sequence ID" value="KAF2475756.1"/>
    <property type="molecule type" value="Genomic_DNA"/>
</dbReference>
<comment type="caution">
    <text evidence="1">The sequence shown here is derived from an EMBL/GenBank/DDBJ whole genome shotgun (WGS) entry which is preliminary data.</text>
</comment>